<evidence type="ECO:0000313" key="1">
    <source>
        <dbReference type="EMBL" id="MDP5136105.1"/>
    </source>
</evidence>
<accession>A0ABT9HY95</accession>
<dbReference type="RefSeq" id="WP_027671094.1">
    <property type="nucleotide sequence ID" value="NZ_JAPJDY010000004.1"/>
</dbReference>
<reference evidence="1 2" key="1">
    <citation type="submission" date="2022-11" db="EMBL/GenBank/DDBJ databases">
        <title>Viruses from the air-sea interface of a natural surface slick.</title>
        <authorList>
            <person name="Rahlff J."/>
            <person name="Holmfeldt K."/>
        </authorList>
    </citation>
    <scope>NUCLEOTIDE SEQUENCE [LARGE SCALE GENOMIC DNA]</scope>
    <source>
        <strain evidence="1 2">SMS4</strain>
    </source>
</reference>
<dbReference type="EMBL" id="JAPJDZ010000018">
    <property type="protein sequence ID" value="MDP5136105.1"/>
    <property type="molecule type" value="Genomic_DNA"/>
</dbReference>
<dbReference type="Proteomes" id="UP001231109">
    <property type="component" value="Unassembled WGS sequence"/>
</dbReference>
<comment type="caution">
    <text evidence="1">The sequence shown here is derived from an EMBL/GenBank/DDBJ whole genome shotgun (WGS) entry which is preliminary data.</text>
</comment>
<evidence type="ECO:0000313" key="2">
    <source>
        <dbReference type="Proteomes" id="UP001231109"/>
    </source>
</evidence>
<proteinExistence type="predicted"/>
<gene>
    <name evidence="1" type="ORF">ORJ04_09110</name>
</gene>
<sequence>MTKHPSFSDQAVQQAIEAASNHYNAQNLPQANTISEDDGHLALLAECITVTIANGKACINLPLGIGSKCIPVPISFDGKVAQACLTICTHWGIPMGVKVSVSVAGIVVVSKSFGKC</sequence>
<organism evidence="1 2">
    <name type="scientific">Rheinheimera baltica</name>
    <dbReference type="NCBI Taxonomy" id="67576"/>
    <lineage>
        <taxon>Bacteria</taxon>
        <taxon>Pseudomonadati</taxon>
        <taxon>Pseudomonadota</taxon>
        <taxon>Gammaproteobacteria</taxon>
        <taxon>Chromatiales</taxon>
        <taxon>Chromatiaceae</taxon>
        <taxon>Rheinheimera</taxon>
    </lineage>
</organism>
<name>A0ABT9HY95_9GAMM</name>
<keyword evidence="2" id="KW-1185">Reference proteome</keyword>
<protein>
    <submittedName>
        <fullName evidence="1">Uncharacterized protein</fullName>
    </submittedName>
</protein>